<accession>A0A7W9AIB0</accession>
<evidence type="ECO:0000313" key="3">
    <source>
        <dbReference type="Proteomes" id="UP000549617"/>
    </source>
</evidence>
<dbReference type="Proteomes" id="UP000549617">
    <property type="component" value="Unassembled WGS sequence"/>
</dbReference>
<gene>
    <name evidence="2" type="ORF">FHS49_002005</name>
</gene>
<sequence length="55" mass="6071">MTMLFQKHASVKPLDIDGRNRWHPGKGDGGMFENAIGIATDSSRRSKESADISPR</sequence>
<evidence type="ECO:0000256" key="1">
    <source>
        <dbReference type="SAM" id="MobiDB-lite"/>
    </source>
</evidence>
<organism evidence="2 3">
    <name type="scientific">Sphingobium boeckii</name>
    <dbReference type="NCBI Taxonomy" id="1082345"/>
    <lineage>
        <taxon>Bacteria</taxon>
        <taxon>Pseudomonadati</taxon>
        <taxon>Pseudomonadota</taxon>
        <taxon>Alphaproteobacteria</taxon>
        <taxon>Sphingomonadales</taxon>
        <taxon>Sphingomonadaceae</taxon>
        <taxon>Sphingobium</taxon>
    </lineage>
</organism>
<keyword evidence="3" id="KW-1185">Reference proteome</keyword>
<reference evidence="2 3" key="1">
    <citation type="submission" date="2020-08" db="EMBL/GenBank/DDBJ databases">
        <title>Genomic Encyclopedia of Type Strains, Phase IV (KMG-IV): sequencing the most valuable type-strain genomes for metagenomic binning, comparative biology and taxonomic classification.</title>
        <authorList>
            <person name="Goeker M."/>
        </authorList>
    </citation>
    <scope>NUCLEOTIDE SEQUENCE [LARGE SCALE GENOMIC DNA]</scope>
    <source>
        <strain evidence="2 3">DSM 25079</strain>
    </source>
</reference>
<protein>
    <submittedName>
        <fullName evidence="2">Uncharacterized protein</fullName>
    </submittedName>
</protein>
<feature type="compositionally biased region" description="Basic and acidic residues" evidence="1">
    <location>
        <begin position="42"/>
        <end position="55"/>
    </location>
</feature>
<name>A0A7W9AIB0_9SPHN</name>
<proteinExistence type="predicted"/>
<dbReference type="AlphaFoldDB" id="A0A7W9AIB0"/>
<evidence type="ECO:0000313" key="2">
    <source>
        <dbReference type="EMBL" id="MBB5685989.1"/>
    </source>
</evidence>
<feature type="region of interest" description="Disordered" evidence="1">
    <location>
        <begin position="15"/>
        <end position="55"/>
    </location>
</feature>
<dbReference type="EMBL" id="JACIJC010000003">
    <property type="protein sequence ID" value="MBB5685989.1"/>
    <property type="molecule type" value="Genomic_DNA"/>
</dbReference>
<comment type="caution">
    <text evidence="2">The sequence shown here is derived from an EMBL/GenBank/DDBJ whole genome shotgun (WGS) entry which is preliminary data.</text>
</comment>
<dbReference type="RefSeq" id="WP_184017932.1">
    <property type="nucleotide sequence ID" value="NZ_JACIJC010000003.1"/>
</dbReference>